<dbReference type="PROSITE" id="PS50878">
    <property type="entry name" value="RT_POL"/>
    <property type="match status" value="1"/>
</dbReference>
<evidence type="ECO:0000256" key="2">
    <source>
        <dbReference type="SAM" id="MobiDB-lite"/>
    </source>
</evidence>
<feature type="domain" description="Reverse transcriptase" evidence="3">
    <location>
        <begin position="509"/>
        <end position="669"/>
    </location>
</feature>
<dbReference type="AlphaFoldDB" id="A0A0K6G8X7"/>
<dbReference type="Gene3D" id="3.30.70.270">
    <property type="match status" value="1"/>
</dbReference>
<feature type="compositionally biased region" description="Low complexity" evidence="2">
    <location>
        <begin position="151"/>
        <end position="165"/>
    </location>
</feature>
<dbReference type="Pfam" id="PF00078">
    <property type="entry name" value="RVT_1"/>
    <property type="match status" value="1"/>
</dbReference>
<dbReference type="SUPFAM" id="SSF56672">
    <property type="entry name" value="DNA/RNA polymerases"/>
    <property type="match status" value="1"/>
</dbReference>
<keyword evidence="1" id="KW-0175">Coiled coil</keyword>
<evidence type="ECO:0000313" key="5">
    <source>
        <dbReference type="Proteomes" id="UP000044841"/>
    </source>
</evidence>
<organism evidence="4 5">
    <name type="scientific">Rhizoctonia solani</name>
    <dbReference type="NCBI Taxonomy" id="456999"/>
    <lineage>
        <taxon>Eukaryota</taxon>
        <taxon>Fungi</taxon>
        <taxon>Dikarya</taxon>
        <taxon>Basidiomycota</taxon>
        <taxon>Agaricomycotina</taxon>
        <taxon>Agaricomycetes</taxon>
        <taxon>Cantharellales</taxon>
        <taxon>Ceratobasidiaceae</taxon>
        <taxon>Rhizoctonia</taxon>
    </lineage>
</organism>
<dbReference type="PANTHER" id="PTHR24559:SF444">
    <property type="entry name" value="REVERSE TRANSCRIPTASE DOMAIN-CONTAINING PROTEIN"/>
    <property type="match status" value="1"/>
</dbReference>
<feature type="coiled-coil region" evidence="1">
    <location>
        <begin position="1"/>
        <end position="32"/>
    </location>
</feature>
<dbReference type="CDD" id="cd01647">
    <property type="entry name" value="RT_LTR"/>
    <property type="match status" value="1"/>
</dbReference>
<name>A0A0K6G8X7_9AGAM</name>
<gene>
    <name evidence="4" type="ORF">RSOLAG22IIIB_11518</name>
</gene>
<dbReference type="PANTHER" id="PTHR24559">
    <property type="entry name" value="TRANSPOSON TY3-I GAG-POL POLYPROTEIN"/>
    <property type="match status" value="1"/>
</dbReference>
<feature type="compositionally biased region" description="Basic and acidic residues" evidence="2">
    <location>
        <begin position="167"/>
        <end position="176"/>
    </location>
</feature>
<keyword evidence="5" id="KW-1185">Reference proteome</keyword>
<dbReference type="InterPro" id="IPR043502">
    <property type="entry name" value="DNA/RNA_pol_sf"/>
</dbReference>
<dbReference type="InterPro" id="IPR043128">
    <property type="entry name" value="Rev_trsase/Diguanyl_cyclase"/>
</dbReference>
<evidence type="ECO:0000259" key="3">
    <source>
        <dbReference type="PROSITE" id="PS50878"/>
    </source>
</evidence>
<dbReference type="Proteomes" id="UP000044841">
    <property type="component" value="Unassembled WGS sequence"/>
</dbReference>
<evidence type="ECO:0000313" key="4">
    <source>
        <dbReference type="EMBL" id="CUA74819.1"/>
    </source>
</evidence>
<dbReference type="InterPro" id="IPR053134">
    <property type="entry name" value="RNA-dir_DNA_polymerase"/>
</dbReference>
<dbReference type="InterPro" id="IPR005162">
    <property type="entry name" value="Retrotrans_gag_dom"/>
</dbReference>
<protein>
    <submittedName>
        <fullName evidence="4">Transposon Tf2-7 polyprotein</fullName>
    </submittedName>
</protein>
<dbReference type="Gene3D" id="3.10.10.10">
    <property type="entry name" value="HIV Type 1 Reverse Transcriptase, subunit A, domain 1"/>
    <property type="match status" value="1"/>
</dbReference>
<feature type="region of interest" description="Disordered" evidence="2">
    <location>
        <begin position="151"/>
        <end position="176"/>
    </location>
</feature>
<reference evidence="4 5" key="1">
    <citation type="submission" date="2015-07" db="EMBL/GenBank/DDBJ databases">
        <authorList>
            <person name="Noorani M."/>
        </authorList>
    </citation>
    <scope>NUCLEOTIDE SEQUENCE [LARGE SCALE GENOMIC DNA]</scope>
    <source>
        <strain evidence="4">BBA 69670</strain>
    </source>
</reference>
<sequence length="669" mass="74836">MQAQMVSLQEQNQQLAEQNDKVAISIEEINNKQIKEQEALTLLKDQTQDIVDWLDSLQEPKTPPMGATYGPKATPHAASGATPHIHSPTPVRPRISVTFAQGLLHEKQPDSTVLLGATKCYQVSPIKVPKLSPSLHTPPAQAIPATPILAQSTTSPTTAPMAAKPPKMKEPDSFDGTRGRAAKQWWTRVTVWAAFQCPNYPAESALLLHILTLMKLGKAMDWVQPIIEKIVAQEASAPQTMLALTNLFNAAFSDPDASWATMRQLGQLHQTTDANTYTMEFNNLASDLDWSDKAALKAQYKQGLSFWVKSQLIQCDPYPATLAALQEAAIKINGIYQELNQSNPCQKAQGPADDKAKLTGGGKKKHEAMTLEVELANPGSGPTQEAFGTPKTTAKMKSFLICPIGRHKAILGKPWLTKENPQINWKTGVINYKTAKIANKEEADNHPIPAEYKEFAKVFGEEEFNQLPPHRPYNIDIELKDEAKLGHAPLYSMTPAESKELKEWLEKELHQGKITTSKSPIASPVMFVKKKDGSLRLVVDYQKLNEATKKNSYPLPRHDDLLAKIQGAKIFTKLDLCWGYNNIRVKEGDKWKMAFRTKYSLFETKVMPFRLTNAPAAFQHFMNDILQDLLDVTVIVYLDDILIFSKNPNKHQEHVREVLKRLQENQLFC</sequence>
<evidence type="ECO:0000256" key="1">
    <source>
        <dbReference type="SAM" id="Coils"/>
    </source>
</evidence>
<dbReference type="EMBL" id="CYGV01001499">
    <property type="protein sequence ID" value="CUA74819.1"/>
    <property type="molecule type" value="Genomic_DNA"/>
</dbReference>
<dbReference type="InterPro" id="IPR000477">
    <property type="entry name" value="RT_dom"/>
</dbReference>
<dbReference type="Pfam" id="PF03732">
    <property type="entry name" value="Retrotrans_gag"/>
    <property type="match status" value="1"/>
</dbReference>
<accession>A0A0K6G8X7</accession>
<proteinExistence type="predicted"/>